<accession>A0A158ED59</accession>
<reference evidence="1" key="1">
    <citation type="submission" date="2016-01" db="EMBL/GenBank/DDBJ databases">
        <authorList>
            <person name="Peeters C."/>
        </authorList>
    </citation>
    <scope>NUCLEOTIDE SEQUENCE</scope>
    <source>
        <strain evidence="1">LMG 29321</strain>
    </source>
</reference>
<dbReference type="RefSeq" id="WP_374729511.1">
    <property type="nucleotide sequence ID" value="NZ_FCOX02000069.1"/>
</dbReference>
<organism evidence="1 2">
    <name type="scientific">Caballeronia calidae</name>
    <dbReference type="NCBI Taxonomy" id="1777139"/>
    <lineage>
        <taxon>Bacteria</taxon>
        <taxon>Pseudomonadati</taxon>
        <taxon>Pseudomonadota</taxon>
        <taxon>Betaproteobacteria</taxon>
        <taxon>Burkholderiales</taxon>
        <taxon>Burkholderiaceae</taxon>
        <taxon>Caballeronia</taxon>
    </lineage>
</organism>
<gene>
    <name evidence="1" type="ORF">AWB78_07152</name>
</gene>
<keyword evidence="2" id="KW-1185">Reference proteome</keyword>
<proteinExistence type="predicted"/>
<evidence type="ECO:0000313" key="1">
    <source>
        <dbReference type="EMBL" id="SAL04829.1"/>
    </source>
</evidence>
<comment type="caution">
    <text evidence="1">The sequence shown here is derived from an EMBL/GenBank/DDBJ whole genome shotgun (WGS) entry which is preliminary data.</text>
</comment>
<dbReference type="EMBL" id="FCOX02000069">
    <property type="protein sequence ID" value="SAL04829.1"/>
    <property type="molecule type" value="Genomic_DNA"/>
</dbReference>
<evidence type="ECO:0000313" key="2">
    <source>
        <dbReference type="Proteomes" id="UP000071859"/>
    </source>
</evidence>
<name>A0A158ED59_9BURK</name>
<sequence length="91" mass="9854">MRIGKDLPGHRTGNCLVPSWLVLHNLPGRGKPWTKITRVGVDLAKNVMQVHAVDGAGRVMVRKAIARQRFVSGFANLEPCLVAMEACGAAH</sequence>
<dbReference type="AlphaFoldDB" id="A0A158ED59"/>
<protein>
    <submittedName>
        <fullName evidence="1">Transposase</fullName>
    </submittedName>
</protein>
<dbReference type="Proteomes" id="UP000071859">
    <property type="component" value="Unassembled WGS sequence"/>
</dbReference>